<dbReference type="RefSeq" id="WP_019424772.1">
    <property type="nucleotide sequence ID" value="NZ_JAJNBZ010000004.1"/>
</dbReference>
<evidence type="ECO:0000313" key="3">
    <source>
        <dbReference type="Proteomes" id="UP001199916"/>
    </source>
</evidence>
<protein>
    <submittedName>
        <fullName evidence="2">Aspartyl-phosphate phosphatase Spo0E family protein</fullName>
    </submittedName>
</protein>
<organism evidence="2 3">
    <name type="scientific">Paenibacillus profundus</name>
    <dbReference type="NCBI Taxonomy" id="1173085"/>
    <lineage>
        <taxon>Bacteria</taxon>
        <taxon>Bacillati</taxon>
        <taxon>Bacillota</taxon>
        <taxon>Bacilli</taxon>
        <taxon>Bacillales</taxon>
        <taxon>Paenibacillaceae</taxon>
        <taxon>Paenibacillus</taxon>
    </lineage>
</organism>
<comment type="caution">
    <text evidence="2">The sequence shown here is derived from an EMBL/GenBank/DDBJ whole genome shotgun (WGS) entry which is preliminary data.</text>
</comment>
<evidence type="ECO:0000256" key="1">
    <source>
        <dbReference type="SAM" id="Coils"/>
    </source>
</evidence>
<dbReference type="Pfam" id="PF09388">
    <property type="entry name" value="SpoOE-like"/>
    <property type="match status" value="1"/>
</dbReference>
<evidence type="ECO:0000313" key="2">
    <source>
        <dbReference type="EMBL" id="MCE5169362.1"/>
    </source>
</evidence>
<keyword evidence="1" id="KW-0175">Coiled coil</keyword>
<gene>
    <name evidence="2" type="ORF">LQV63_08555</name>
</gene>
<name>A0ABS8YE81_9BACL</name>
<proteinExistence type="predicted"/>
<dbReference type="InterPro" id="IPR018540">
    <property type="entry name" value="Spo0E-like"/>
</dbReference>
<dbReference type="InterPro" id="IPR037208">
    <property type="entry name" value="Spo0E-like_sf"/>
</dbReference>
<feature type="coiled-coil region" evidence="1">
    <location>
        <begin position="12"/>
        <end position="39"/>
    </location>
</feature>
<keyword evidence="3" id="KW-1185">Reference proteome</keyword>
<dbReference type="Proteomes" id="UP001199916">
    <property type="component" value="Unassembled WGS sequence"/>
</dbReference>
<dbReference type="Gene3D" id="4.10.280.10">
    <property type="entry name" value="Helix-loop-helix DNA-binding domain"/>
    <property type="match status" value="1"/>
</dbReference>
<dbReference type="EMBL" id="JAJNBZ010000004">
    <property type="protein sequence ID" value="MCE5169362.1"/>
    <property type="molecule type" value="Genomic_DNA"/>
</dbReference>
<sequence length="78" mass="9078">MNIAHLSGKRTQEALMQTIERIRRELVQAVNEKKSFTDDEIVMLSQQLDDYLVTVQQETYAKWMVSAAAYTRTERLDA</sequence>
<dbReference type="InterPro" id="IPR036638">
    <property type="entry name" value="HLH_DNA-bd_sf"/>
</dbReference>
<dbReference type="SUPFAM" id="SSF140500">
    <property type="entry name" value="BAS1536-like"/>
    <property type="match status" value="1"/>
</dbReference>
<accession>A0ABS8YE81</accession>
<reference evidence="2 3" key="1">
    <citation type="submission" date="2021-11" db="EMBL/GenBank/DDBJ databases">
        <title>Draft genome sequence of Paenibacillus profundus YoMME, a new Gram-positive bacteria with exoelectrogenic properties.</title>
        <authorList>
            <person name="Hubenova Y."/>
            <person name="Hubenova E."/>
            <person name="Manasiev Y."/>
            <person name="Peykov S."/>
            <person name="Mitov M."/>
        </authorList>
    </citation>
    <scope>NUCLEOTIDE SEQUENCE [LARGE SCALE GENOMIC DNA]</scope>
    <source>
        <strain evidence="2 3">YoMME</strain>
    </source>
</reference>